<feature type="region of interest" description="Disordered" evidence="9">
    <location>
        <begin position="521"/>
        <end position="749"/>
    </location>
</feature>
<dbReference type="OrthoDB" id="2195113at2759"/>
<keyword evidence="4 10" id="KW-1133">Transmembrane helix</keyword>
<feature type="compositionally biased region" description="Low complexity" evidence="9">
    <location>
        <begin position="560"/>
        <end position="571"/>
    </location>
</feature>
<reference evidence="11 12" key="1">
    <citation type="journal article" date="2014" name="Nat. Commun.">
        <title>Klebsormidium flaccidum genome reveals primary factors for plant terrestrial adaptation.</title>
        <authorList>
            <person name="Hori K."/>
            <person name="Maruyama F."/>
            <person name="Fujisawa T."/>
            <person name="Togashi T."/>
            <person name="Yamamoto N."/>
            <person name="Seo M."/>
            <person name="Sato S."/>
            <person name="Yamada T."/>
            <person name="Mori H."/>
            <person name="Tajima N."/>
            <person name="Moriyama T."/>
            <person name="Ikeuchi M."/>
            <person name="Watanabe M."/>
            <person name="Wada H."/>
            <person name="Kobayashi K."/>
            <person name="Saito M."/>
            <person name="Masuda T."/>
            <person name="Sasaki-Sekimoto Y."/>
            <person name="Mashiguchi K."/>
            <person name="Awai K."/>
            <person name="Shimojima M."/>
            <person name="Masuda S."/>
            <person name="Iwai M."/>
            <person name="Nobusawa T."/>
            <person name="Narise T."/>
            <person name="Kondo S."/>
            <person name="Saito H."/>
            <person name="Sato R."/>
            <person name="Murakawa M."/>
            <person name="Ihara Y."/>
            <person name="Oshima-Yamada Y."/>
            <person name="Ohtaka K."/>
            <person name="Satoh M."/>
            <person name="Sonobe K."/>
            <person name="Ishii M."/>
            <person name="Ohtani R."/>
            <person name="Kanamori-Sato M."/>
            <person name="Honoki R."/>
            <person name="Miyazaki D."/>
            <person name="Mochizuki H."/>
            <person name="Umetsu J."/>
            <person name="Higashi K."/>
            <person name="Shibata D."/>
            <person name="Kamiya Y."/>
            <person name="Sato N."/>
            <person name="Nakamura Y."/>
            <person name="Tabata S."/>
            <person name="Ida S."/>
            <person name="Kurokawa K."/>
            <person name="Ohta H."/>
        </authorList>
    </citation>
    <scope>NUCLEOTIDE SEQUENCE [LARGE SCALE GENOMIC DNA]</scope>
    <source>
        <strain evidence="11 12">NIES-2285</strain>
    </source>
</reference>
<keyword evidence="3 10" id="KW-0812">Transmembrane</keyword>
<keyword evidence="6 10" id="KW-0472">Membrane</keyword>
<evidence type="ECO:0000256" key="9">
    <source>
        <dbReference type="SAM" id="MobiDB-lite"/>
    </source>
</evidence>
<dbReference type="Proteomes" id="UP000054558">
    <property type="component" value="Unassembled WGS sequence"/>
</dbReference>
<dbReference type="GO" id="GO:0005886">
    <property type="term" value="C:plasma membrane"/>
    <property type="evidence" value="ECO:0007669"/>
    <property type="project" value="UniProtKB-SubCell"/>
</dbReference>
<evidence type="ECO:0000313" key="11">
    <source>
        <dbReference type="EMBL" id="GAQ82927.1"/>
    </source>
</evidence>
<comment type="similarity">
    <text evidence="7">Belongs to the plant Proton pump-interactor protein family.</text>
</comment>
<dbReference type="PANTHER" id="PTHR32219">
    <property type="entry name" value="RNA-BINDING PROTEIN YLMH-RELATED"/>
    <property type="match status" value="1"/>
</dbReference>
<feature type="compositionally biased region" description="Low complexity" evidence="9">
    <location>
        <begin position="606"/>
        <end position="628"/>
    </location>
</feature>
<organism evidence="11 12">
    <name type="scientific">Klebsormidium nitens</name>
    <name type="common">Green alga</name>
    <name type="synonym">Ulothrix nitens</name>
    <dbReference type="NCBI Taxonomy" id="105231"/>
    <lineage>
        <taxon>Eukaryota</taxon>
        <taxon>Viridiplantae</taxon>
        <taxon>Streptophyta</taxon>
        <taxon>Klebsormidiophyceae</taxon>
        <taxon>Klebsormidiales</taxon>
        <taxon>Klebsormidiaceae</taxon>
        <taxon>Klebsormidium</taxon>
    </lineage>
</organism>
<evidence type="ECO:0000256" key="1">
    <source>
        <dbReference type="ARBA" id="ARBA00004162"/>
    </source>
</evidence>
<feature type="compositionally biased region" description="Polar residues" evidence="9">
    <location>
        <begin position="80"/>
        <end position="89"/>
    </location>
</feature>
<accession>A0A1Y1I2F0</accession>
<evidence type="ECO:0000256" key="5">
    <source>
        <dbReference type="ARBA" id="ARBA00023054"/>
    </source>
</evidence>
<evidence type="ECO:0000256" key="2">
    <source>
        <dbReference type="ARBA" id="ARBA00022475"/>
    </source>
</evidence>
<feature type="transmembrane region" description="Helical" evidence="10">
    <location>
        <begin position="771"/>
        <end position="791"/>
    </location>
</feature>
<dbReference type="PANTHER" id="PTHR32219:SF3">
    <property type="entry name" value="CALPONIN-LIKE DOMAIN PROTEIN"/>
    <property type="match status" value="1"/>
</dbReference>
<dbReference type="AlphaFoldDB" id="A0A1Y1I2F0"/>
<feature type="compositionally biased region" description="Pro residues" evidence="9">
    <location>
        <begin position="156"/>
        <end position="165"/>
    </location>
</feature>
<sequence length="801" mass="87242">MGPVLAEGEVNPRPAPVVDYKAAAARGDRVPRMVKALESKLKASDPSSEFVNGVKHKGEKAQAENKVVHTNGTARDENGSLDQSKQNKPPSEPVADVKTDVKRTAVVPEPQAQDGWEPAEAPGSHKQEAPSGHRQESAAKGKVTEIGKKDAEKKPPILPAPPRAAPQPALVEAASTLSRPVVASAAKEKTDKQTADEPREEGAAPDVAAASTDQVQQEEKPTRTFCLVRIPRPDGSIGGAAIREAENRMKDKREKQEFLTVAVRLRQISRNEANGKVKEALETLKAVRAEIKSRVDLVKPMWETQRKLQEAGKLANSKRRDLPCATEAELDQKIQQLEYTRQHESQSLTEEKRILREIRQLESSREQVKANSALLSQYSSSGAERESISTQLKPLQEELETLRAEESEAKKALDLVDAEQKELNKGVEELLAQREEAREEHRAAYEELKKLRQQAAQRDHDYYQNRRDIQKFKQLAAQRDIPALEEFAHTQVEGIMARFSTDAAYRATYVKNNEISTLRRFGSLDTRSPGVDEDPAPLSPTAERGAGKASLKEKDDTPAKAKSALAPAKGAETLSSKAEVKAKAPAEAKPRAADAKPKVAAEAKPKAAAPPAQEAVVKSSKAAAVEPVRAPPVDKEAAAAAEAAAKEKRREEEVRKAKEAEERKRKAAEKKAAKAEQRRKREAEEATKKKDKKKQTATPPSEAADSDAIAAAVPEPDSAAPSTGALDAKPTAAVEEGARRRKQPAVEKKKLKKVLGRNKKFSLQSWLEANVTTVAIVALIVSVLIAAYFYVKSTGGTSSKV</sequence>
<keyword evidence="12" id="KW-1185">Reference proteome</keyword>
<feature type="compositionally biased region" description="Basic residues" evidence="9">
    <location>
        <begin position="739"/>
        <end position="749"/>
    </location>
</feature>
<dbReference type="InterPro" id="IPR055282">
    <property type="entry name" value="PPI1-4"/>
</dbReference>
<comment type="subcellular location">
    <subcellularLocation>
        <location evidence="1">Cell membrane</location>
        <topology evidence="1">Single-pass membrane protein</topology>
    </subcellularLocation>
</comment>
<evidence type="ECO:0000256" key="7">
    <source>
        <dbReference type="ARBA" id="ARBA00038080"/>
    </source>
</evidence>
<feature type="compositionally biased region" description="Basic and acidic residues" evidence="9">
    <location>
        <begin position="550"/>
        <end position="559"/>
    </location>
</feature>
<dbReference type="EMBL" id="DF237078">
    <property type="protein sequence ID" value="GAQ82927.1"/>
    <property type="molecule type" value="Genomic_DNA"/>
</dbReference>
<feature type="coiled-coil region" evidence="8">
    <location>
        <begin position="242"/>
        <end position="290"/>
    </location>
</feature>
<name>A0A1Y1I2F0_KLENI</name>
<gene>
    <name evidence="11" type="ORF">KFL_001290180</name>
</gene>
<feature type="compositionally biased region" description="Basic and acidic residues" evidence="9">
    <location>
        <begin position="123"/>
        <end position="155"/>
    </location>
</feature>
<keyword evidence="2" id="KW-1003">Cell membrane</keyword>
<evidence type="ECO:0000256" key="8">
    <source>
        <dbReference type="SAM" id="Coils"/>
    </source>
</evidence>
<evidence type="ECO:0000256" key="3">
    <source>
        <dbReference type="ARBA" id="ARBA00022692"/>
    </source>
</evidence>
<feature type="region of interest" description="Disordered" evidence="9">
    <location>
        <begin position="40"/>
        <end position="231"/>
    </location>
</feature>
<feature type="coiled-coil region" evidence="8">
    <location>
        <begin position="351"/>
        <end position="458"/>
    </location>
</feature>
<feature type="compositionally biased region" description="Basic and acidic residues" evidence="9">
    <location>
        <begin position="578"/>
        <end position="605"/>
    </location>
</feature>
<evidence type="ECO:0008006" key="13">
    <source>
        <dbReference type="Google" id="ProtNLM"/>
    </source>
</evidence>
<dbReference type="OMA" id="HESIELK"/>
<protein>
    <recommendedName>
        <fullName evidence="13">Proton pump-interactor 1</fullName>
    </recommendedName>
</protein>
<proteinExistence type="inferred from homology"/>
<feature type="compositionally biased region" description="Basic and acidic residues" evidence="9">
    <location>
        <begin position="186"/>
        <end position="202"/>
    </location>
</feature>
<evidence type="ECO:0000256" key="6">
    <source>
        <dbReference type="ARBA" id="ARBA00023136"/>
    </source>
</evidence>
<evidence type="ECO:0000256" key="4">
    <source>
        <dbReference type="ARBA" id="ARBA00022989"/>
    </source>
</evidence>
<evidence type="ECO:0000313" key="12">
    <source>
        <dbReference type="Proteomes" id="UP000054558"/>
    </source>
</evidence>
<feature type="compositionally biased region" description="Basic and acidic residues" evidence="9">
    <location>
        <begin position="644"/>
        <end position="688"/>
    </location>
</feature>
<keyword evidence="5 8" id="KW-0175">Coiled coil</keyword>
<evidence type="ECO:0000256" key="10">
    <source>
        <dbReference type="SAM" id="Phobius"/>
    </source>
</evidence>